<evidence type="ECO:0000313" key="1">
    <source>
        <dbReference type="EMBL" id="KAK6748035.1"/>
    </source>
</evidence>
<organism evidence="1 2">
    <name type="scientific">Necator americanus</name>
    <name type="common">Human hookworm</name>
    <dbReference type="NCBI Taxonomy" id="51031"/>
    <lineage>
        <taxon>Eukaryota</taxon>
        <taxon>Metazoa</taxon>
        <taxon>Ecdysozoa</taxon>
        <taxon>Nematoda</taxon>
        <taxon>Chromadorea</taxon>
        <taxon>Rhabditida</taxon>
        <taxon>Rhabditina</taxon>
        <taxon>Rhabditomorpha</taxon>
        <taxon>Strongyloidea</taxon>
        <taxon>Ancylostomatidae</taxon>
        <taxon>Bunostominae</taxon>
        <taxon>Necator</taxon>
    </lineage>
</organism>
<reference evidence="1 2" key="1">
    <citation type="submission" date="2023-08" db="EMBL/GenBank/DDBJ databases">
        <title>A Necator americanus chromosomal reference genome.</title>
        <authorList>
            <person name="Ilik V."/>
            <person name="Petrzelkova K.J."/>
            <person name="Pardy F."/>
            <person name="Fuh T."/>
            <person name="Niatou-Singa F.S."/>
            <person name="Gouil Q."/>
            <person name="Baker L."/>
            <person name="Ritchie M.E."/>
            <person name="Jex A.R."/>
            <person name="Gazzola D."/>
            <person name="Li H."/>
            <person name="Toshio Fujiwara R."/>
            <person name="Zhan B."/>
            <person name="Aroian R.V."/>
            <person name="Pafco B."/>
            <person name="Schwarz E.M."/>
        </authorList>
    </citation>
    <scope>NUCLEOTIDE SEQUENCE [LARGE SCALE GENOMIC DNA]</scope>
    <source>
        <strain evidence="1 2">Aroian</strain>
        <tissue evidence="1">Whole animal</tissue>
    </source>
</reference>
<keyword evidence="2" id="KW-1185">Reference proteome</keyword>
<proteinExistence type="predicted"/>
<name>A0ABR1DDP3_NECAM</name>
<protein>
    <submittedName>
        <fullName evidence="1">Uncharacterized protein</fullName>
    </submittedName>
</protein>
<comment type="caution">
    <text evidence="1">The sequence shown here is derived from an EMBL/GenBank/DDBJ whole genome shotgun (WGS) entry which is preliminary data.</text>
</comment>
<accession>A0ABR1DDP3</accession>
<dbReference type="Proteomes" id="UP001303046">
    <property type="component" value="Unassembled WGS sequence"/>
</dbReference>
<gene>
    <name evidence="1" type="primary">Necator_chrIV.g14239</name>
    <name evidence="1" type="ORF">RB195_000945</name>
</gene>
<dbReference type="EMBL" id="JAVFWL010000004">
    <property type="protein sequence ID" value="KAK6748035.1"/>
    <property type="molecule type" value="Genomic_DNA"/>
</dbReference>
<sequence length="80" mass="8861">MCTCVCKTGECNKDAFHDELNVLTTKIRSQQKVTVGIDANGNMGLEQQSDVPRKGYYPTGRISDNINRVVDLCEQKGLIV</sequence>
<evidence type="ECO:0000313" key="2">
    <source>
        <dbReference type="Proteomes" id="UP001303046"/>
    </source>
</evidence>